<dbReference type="AlphaFoldDB" id="A0A6M3LXN5"/>
<evidence type="ECO:0008006" key="2">
    <source>
        <dbReference type="Google" id="ProtNLM"/>
    </source>
</evidence>
<protein>
    <recommendedName>
        <fullName evidence="2">Glycosyltransferase</fullName>
    </recommendedName>
</protein>
<proteinExistence type="predicted"/>
<name>A0A6M3LXN5_9ZZZZ</name>
<dbReference type="SUPFAM" id="SSF53448">
    <property type="entry name" value="Nucleotide-diphospho-sugar transferases"/>
    <property type="match status" value="1"/>
</dbReference>
<dbReference type="EMBL" id="MT143680">
    <property type="protein sequence ID" value="QJB00088.1"/>
    <property type="molecule type" value="Genomic_DNA"/>
</dbReference>
<sequence length="260" mass="30938">MPPDYRIVYCFNGWTWIWRQLVLSLTSLKRFIPDPNKVIVFYGPPRFKEHIEWLEPRCDLRLVDTPLHDPASINRRVIHKNKFYGSCMKIHSYELDTPNMFWVDCDTIIHGDLTEMLEPDFDILVSRWDHSEGKTLMKGLCKELNLPHMDIMMNGMLVFKNHTHNKMRDDYVGFLEDIFEGRLQVPVLNRMEIYAFMLSLIKFKQRGGKVVIMPPNWHQYAGGKYVQHLSRREIATWMEEKLFTPELYNLVEIGEAKSDW</sequence>
<evidence type="ECO:0000313" key="1">
    <source>
        <dbReference type="EMBL" id="QJB00088.1"/>
    </source>
</evidence>
<accession>A0A6M3LXN5</accession>
<dbReference type="InterPro" id="IPR029044">
    <property type="entry name" value="Nucleotide-diphossugar_trans"/>
</dbReference>
<gene>
    <name evidence="1" type="ORF">MM171A00707_0021</name>
</gene>
<organism evidence="1">
    <name type="scientific">viral metagenome</name>
    <dbReference type="NCBI Taxonomy" id="1070528"/>
    <lineage>
        <taxon>unclassified sequences</taxon>
        <taxon>metagenomes</taxon>
        <taxon>organismal metagenomes</taxon>
    </lineage>
</organism>
<reference evidence="1" key="1">
    <citation type="submission" date="2020-03" db="EMBL/GenBank/DDBJ databases">
        <title>The deep terrestrial virosphere.</title>
        <authorList>
            <person name="Holmfeldt K."/>
            <person name="Nilsson E."/>
            <person name="Simone D."/>
            <person name="Lopez-Fernandez M."/>
            <person name="Wu X."/>
            <person name="de Brujin I."/>
            <person name="Lundin D."/>
            <person name="Andersson A."/>
            <person name="Bertilsson S."/>
            <person name="Dopson M."/>
        </authorList>
    </citation>
    <scope>NUCLEOTIDE SEQUENCE</scope>
    <source>
        <strain evidence="1">MM171A00707</strain>
    </source>
</reference>